<dbReference type="AlphaFoldDB" id="A0A8H3IP43"/>
<evidence type="ECO:0000259" key="1">
    <source>
        <dbReference type="Pfam" id="PF24864"/>
    </source>
</evidence>
<organism evidence="2 3">
    <name type="scientific">Gomphillus americanus</name>
    <dbReference type="NCBI Taxonomy" id="1940652"/>
    <lineage>
        <taxon>Eukaryota</taxon>
        <taxon>Fungi</taxon>
        <taxon>Dikarya</taxon>
        <taxon>Ascomycota</taxon>
        <taxon>Pezizomycotina</taxon>
        <taxon>Lecanoromycetes</taxon>
        <taxon>OSLEUM clade</taxon>
        <taxon>Ostropomycetidae</taxon>
        <taxon>Ostropales</taxon>
        <taxon>Graphidaceae</taxon>
        <taxon>Gomphilloideae</taxon>
        <taxon>Gomphillus</taxon>
    </lineage>
</organism>
<dbReference type="Pfam" id="PF24864">
    <property type="entry name" value="DUF7730"/>
    <property type="match status" value="1"/>
</dbReference>
<protein>
    <recommendedName>
        <fullName evidence="1">DUF7730 domain-containing protein</fullName>
    </recommendedName>
</protein>
<comment type="caution">
    <text evidence="2">The sequence shown here is derived from an EMBL/GenBank/DDBJ whole genome shotgun (WGS) entry which is preliminary data.</text>
</comment>
<dbReference type="OrthoDB" id="62952at2759"/>
<evidence type="ECO:0000313" key="2">
    <source>
        <dbReference type="EMBL" id="CAF9926273.1"/>
    </source>
</evidence>
<keyword evidence="3" id="KW-1185">Reference proteome</keyword>
<dbReference type="Proteomes" id="UP000664169">
    <property type="component" value="Unassembled WGS sequence"/>
</dbReference>
<gene>
    <name evidence="2" type="ORF">GOMPHAMPRED_004092</name>
</gene>
<dbReference type="EMBL" id="CAJPDQ010000025">
    <property type="protein sequence ID" value="CAF9926273.1"/>
    <property type="molecule type" value="Genomic_DNA"/>
</dbReference>
<dbReference type="InterPro" id="IPR056632">
    <property type="entry name" value="DUF7730"/>
</dbReference>
<evidence type="ECO:0000313" key="3">
    <source>
        <dbReference type="Proteomes" id="UP000664169"/>
    </source>
</evidence>
<name>A0A8H3IP43_9LECA</name>
<reference evidence="2" key="1">
    <citation type="submission" date="2021-03" db="EMBL/GenBank/DDBJ databases">
        <authorList>
            <person name="Tagirdzhanova G."/>
        </authorList>
    </citation>
    <scope>NUCLEOTIDE SEQUENCE</scope>
</reference>
<accession>A0A8H3IP43</accession>
<proteinExistence type="predicted"/>
<feature type="domain" description="DUF7730" evidence="1">
    <location>
        <begin position="13"/>
        <end position="173"/>
    </location>
</feature>
<dbReference type="PANTHER" id="PTHR38790">
    <property type="entry name" value="2EXR DOMAIN-CONTAINING PROTEIN-RELATED"/>
    <property type="match status" value="1"/>
</dbReference>
<sequence length="262" mass="29996">MLTAPTSSDRSFPQCHFLSLPFELRTAIYEYVLDISSTEKLEVHITSDQLASSDAGRPVLQYSKRPRFHPDLAILQASRKTYNEALPILYKHCLFYPLADENVISLFFGQMSEFTLSNILKLHLKPRSGKTVRLVGPHGTVSQVLQGPSWGPACDKVSKLLLALEELYVHLHSIYGYQLEKGDCIDWIIRPLSRLQRVQKRLISVGDRAADDSLLALVTKWNKLIQKADREAAEYIACRKRIMESDQGWPDAYWMLKRHKLL</sequence>